<dbReference type="CDD" id="cd07377">
    <property type="entry name" value="WHTH_GntR"/>
    <property type="match status" value="1"/>
</dbReference>
<dbReference type="CDD" id="cd00609">
    <property type="entry name" value="AAT_like"/>
    <property type="match status" value="1"/>
</dbReference>
<evidence type="ECO:0000259" key="6">
    <source>
        <dbReference type="PROSITE" id="PS50949"/>
    </source>
</evidence>
<dbReference type="AlphaFoldDB" id="H5X3B3"/>
<proteinExistence type="inferred from homology"/>
<sequence length="487" mass="51586">MCSGVGHLPPAGGISAVRLATLLGDWRQGGSRSGAADLAAAVELQVLDGQLPLGTRLPAERQLASALGVSRTLVGAALQRLREGGFVASRRGAGSWITAPSGREAAAAPPQRLDLIDLARASPAAGAGIMAAVDAARGRLTDELLDDGYNMCGLTVLRERIAQRYTARGLPTNPAQVMITNGAHHAFVLALRLLTGPGDRVLVEQPTYPNSIEAVRSVHARPVPVALDPHRGWDVAGIEAAIRQAAPRLAYLVADFQNPTGLRMDLSTRQHLGTVLARWRTPVVVDETLVELDLEADPLDGPPPLAAFAGEAAITVGSASKAYWGGLRLGWLRAAEDMIDRFAAARFTSDLGSPVLDQLVLAELLGDEGALLRRRREQTRAARDTLLDALGSHCPDWTVRLPEGGLSLWCRLPEPMSTRLSVAAVNHGVRLAPASRFAVHGGLERWLRLPFAQQPRSLVEAVRRLSLAVAAVRGGRGGEGVAELAVT</sequence>
<dbReference type="PANTHER" id="PTHR46577">
    <property type="entry name" value="HTH-TYPE TRANSCRIPTIONAL REGULATORY PROTEIN GABR"/>
    <property type="match status" value="1"/>
</dbReference>
<keyword evidence="7" id="KW-0808">Transferase</keyword>
<evidence type="ECO:0000256" key="3">
    <source>
        <dbReference type="ARBA" id="ARBA00023015"/>
    </source>
</evidence>
<keyword evidence="5" id="KW-0804">Transcription</keyword>
<evidence type="ECO:0000256" key="2">
    <source>
        <dbReference type="ARBA" id="ARBA00022898"/>
    </source>
</evidence>
<dbReference type="InterPro" id="IPR015424">
    <property type="entry name" value="PyrdxlP-dep_Trfase"/>
</dbReference>
<dbReference type="InterPro" id="IPR004839">
    <property type="entry name" value="Aminotransferase_I/II_large"/>
</dbReference>
<dbReference type="InterPro" id="IPR015421">
    <property type="entry name" value="PyrdxlP-dep_Trfase_major"/>
</dbReference>
<dbReference type="SUPFAM" id="SSF46785">
    <property type="entry name" value="Winged helix' DNA-binding domain"/>
    <property type="match status" value="1"/>
</dbReference>
<dbReference type="Pfam" id="PF00155">
    <property type="entry name" value="Aminotran_1_2"/>
    <property type="match status" value="1"/>
</dbReference>
<gene>
    <name evidence="7" type="ORF">SacmaDRAFT_0481</name>
</gene>
<keyword evidence="7" id="KW-0032">Aminotransferase</keyword>
<dbReference type="InterPro" id="IPR051446">
    <property type="entry name" value="HTH_trans_reg/aminotransferase"/>
</dbReference>
<dbReference type="InterPro" id="IPR036390">
    <property type="entry name" value="WH_DNA-bd_sf"/>
</dbReference>
<dbReference type="STRING" id="882083.SacmaDRAFT_0481"/>
<protein>
    <submittedName>
        <fullName evidence="7">Transcriptional regulator with HTH domain and aminotransferase domain</fullName>
    </submittedName>
</protein>
<evidence type="ECO:0000256" key="5">
    <source>
        <dbReference type="ARBA" id="ARBA00023163"/>
    </source>
</evidence>
<dbReference type="EMBL" id="CM001439">
    <property type="protein sequence ID" value="EHR48782.1"/>
    <property type="molecule type" value="Genomic_DNA"/>
</dbReference>
<dbReference type="Proteomes" id="UP000004926">
    <property type="component" value="Chromosome"/>
</dbReference>
<dbReference type="GO" id="GO:0030170">
    <property type="term" value="F:pyridoxal phosphate binding"/>
    <property type="evidence" value="ECO:0007669"/>
    <property type="project" value="InterPro"/>
</dbReference>
<dbReference type="SMART" id="SM00345">
    <property type="entry name" value="HTH_GNTR"/>
    <property type="match status" value="1"/>
</dbReference>
<dbReference type="Pfam" id="PF00392">
    <property type="entry name" value="GntR"/>
    <property type="match status" value="1"/>
</dbReference>
<comment type="similarity">
    <text evidence="1">In the C-terminal section; belongs to the class-I pyridoxal-phosphate-dependent aminotransferase family.</text>
</comment>
<dbReference type="GO" id="GO:0003700">
    <property type="term" value="F:DNA-binding transcription factor activity"/>
    <property type="evidence" value="ECO:0007669"/>
    <property type="project" value="InterPro"/>
</dbReference>
<dbReference type="Gene3D" id="1.10.10.10">
    <property type="entry name" value="Winged helix-like DNA-binding domain superfamily/Winged helix DNA-binding domain"/>
    <property type="match status" value="1"/>
</dbReference>
<dbReference type="PRINTS" id="PR00035">
    <property type="entry name" value="HTHGNTR"/>
</dbReference>
<keyword evidence="2" id="KW-0663">Pyridoxal phosphate</keyword>
<keyword evidence="4" id="KW-0238">DNA-binding</keyword>
<dbReference type="GO" id="GO:0003677">
    <property type="term" value="F:DNA binding"/>
    <property type="evidence" value="ECO:0007669"/>
    <property type="project" value="UniProtKB-KW"/>
</dbReference>
<evidence type="ECO:0000256" key="4">
    <source>
        <dbReference type="ARBA" id="ARBA00023125"/>
    </source>
</evidence>
<organism evidence="7 8">
    <name type="scientific">Saccharomonospora marina XMU15</name>
    <dbReference type="NCBI Taxonomy" id="882083"/>
    <lineage>
        <taxon>Bacteria</taxon>
        <taxon>Bacillati</taxon>
        <taxon>Actinomycetota</taxon>
        <taxon>Actinomycetes</taxon>
        <taxon>Pseudonocardiales</taxon>
        <taxon>Pseudonocardiaceae</taxon>
        <taxon>Saccharomonospora</taxon>
    </lineage>
</organism>
<dbReference type="PROSITE" id="PS50949">
    <property type="entry name" value="HTH_GNTR"/>
    <property type="match status" value="1"/>
</dbReference>
<accession>H5X3B3</accession>
<dbReference type="SUPFAM" id="SSF53383">
    <property type="entry name" value="PLP-dependent transferases"/>
    <property type="match status" value="1"/>
</dbReference>
<dbReference type="GO" id="GO:0008483">
    <property type="term" value="F:transaminase activity"/>
    <property type="evidence" value="ECO:0007669"/>
    <property type="project" value="UniProtKB-KW"/>
</dbReference>
<evidence type="ECO:0000256" key="1">
    <source>
        <dbReference type="ARBA" id="ARBA00005384"/>
    </source>
</evidence>
<keyword evidence="3" id="KW-0805">Transcription regulation</keyword>
<dbReference type="eggNOG" id="COG1167">
    <property type="taxonomic scope" value="Bacteria"/>
</dbReference>
<dbReference type="PANTHER" id="PTHR46577:SF1">
    <property type="entry name" value="HTH-TYPE TRANSCRIPTIONAL REGULATORY PROTEIN GABR"/>
    <property type="match status" value="1"/>
</dbReference>
<dbReference type="InterPro" id="IPR036388">
    <property type="entry name" value="WH-like_DNA-bd_sf"/>
</dbReference>
<feature type="domain" description="HTH gntR-type" evidence="6">
    <location>
        <begin position="32"/>
        <end position="100"/>
    </location>
</feature>
<dbReference type="InterPro" id="IPR000524">
    <property type="entry name" value="Tscrpt_reg_HTH_GntR"/>
</dbReference>
<dbReference type="HOGENOM" id="CLU_017584_0_0_11"/>
<evidence type="ECO:0000313" key="7">
    <source>
        <dbReference type="EMBL" id="EHR48782.1"/>
    </source>
</evidence>
<name>H5X3B3_9PSEU</name>
<evidence type="ECO:0000313" key="8">
    <source>
        <dbReference type="Proteomes" id="UP000004926"/>
    </source>
</evidence>
<dbReference type="Gene3D" id="3.40.640.10">
    <property type="entry name" value="Type I PLP-dependent aspartate aminotransferase-like (Major domain)"/>
    <property type="match status" value="1"/>
</dbReference>
<keyword evidence="8" id="KW-1185">Reference proteome</keyword>
<reference evidence="7 8" key="1">
    <citation type="journal article" date="2012" name="Stand. Genomic Sci.">
        <title>Genome sequence of the ocean sediment bacterium Saccharomonospora marina type strain (XMU15(T)).</title>
        <authorList>
            <person name="Klenk H.P."/>
            <person name="Lu M."/>
            <person name="Lucas S."/>
            <person name="Lapidus A."/>
            <person name="Copeland A."/>
            <person name="Pitluck S."/>
            <person name="Goodwin L.A."/>
            <person name="Han C."/>
            <person name="Tapia R."/>
            <person name="Brambilla E.M."/>
            <person name="Potter G."/>
            <person name="Land M."/>
            <person name="Ivanova N."/>
            <person name="Rohde M."/>
            <person name="Goker M."/>
            <person name="Detter J.C."/>
            <person name="Li W.J."/>
            <person name="Kyrpides N.C."/>
            <person name="Woyke T."/>
        </authorList>
    </citation>
    <scope>NUCLEOTIDE SEQUENCE [LARGE SCALE GENOMIC DNA]</scope>
    <source>
        <strain evidence="7 8">XMU15</strain>
    </source>
</reference>